<dbReference type="AlphaFoldDB" id="A0A060SXY6"/>
<dbReference type="Gene3D" id="3.40.50.720">
    <property type="entry name" value="NAD(P)-binding Rossmann-like Domain"/>
    <property type="match status" value="1"/>
</dbReference>
<reference evidence="2" key="2">
    <citation type="submission" date="2014-06" db="EMBL/GenBank/DDBJ databases">
        <title>The complete genome of Blastobotrys (Arxula) adeninivorans LS3 - a yeast of biotechnological interest.</title>
        <authorList>
            <person name="Kunze G."/>
            <person name="Gaillardin C."/>
            <person name="Czernicka M."/>
            <person name="Durrens P."/>
            <person name="Martin T."/>
            <person name="Boer E."/>
            <person name="Gabaldon T."/>
            <person name="Cruz J."/>
            <person name="Talla E."/>
            <person name="Marck C."/>
            <person name="Goffeau A."/>
            <person name="Barbe V."/>
            <person name="Baret P."/>
            <person name="Baronian K."/>
            <person name="Beier S."/>
            <person name="Bleykasten C."/>
            <person name="Bode R."/>
            <person name="Casaregola S."/>
            <person name="Despons L."/>
            <person name="Fairhead C."/>
            <person name="Giersberg M."/>
            <person name="Gierski P."/>
            <person name="Hahnel U."/>
            <person name="Hartmann A."/>
            <person name="Jankowska D."/>
            <person name="Jubin C."/>
            <person name="Jung P."/>
            <person name="Lafontaine I."/>
            <person name="Leh-Louis V."/>
            <person name="Lemaire M."/>
            <person name="Marcet-Houben M."/>
            <person name="Mascher M."/>
            <person name="Morel G."/>
            <person name="Richard G.-F."/>
            <person name="Riechen J."/>
            <person name="Sacerdot C."/>
            <person name="Sarkar A."/>
            <person name="Savel G."/>
            <person name="Schacherer J."/>
            <person name="Sherman D."/>
            <person name="Straub M.-L."/>
            <person name="Stein N."/>
            <person name="Thierry A."/>
            <person name="Trautwein-Schult A."/>
            <person name="Westhof E."/>
            <person name="Worch S."/>
            <person name="Dujon B."/>
            <person name="Souciet J.-L."/>
            <person name="Wincker P."/>
            <person name="Scholz U."/>
            <person name="Neuveglise N."/>
        </authorList>
    </citation>
    <scope>NUCLEOTIDE SEQUENCE</scope>
    <source>
        <strain evidence="2">LS3</strain>
    </source>
</reference>
<name>A0A060SXY6_BLAAD</name>
<dbReference type="PhylomeDB" id="A0A060SXY6"/>
<evidence type="ECO:0000313" key="2">
    <source>
        <dbReference type="EMBL" id="CDP33730.1"/>
    </source>
</evidence>
<dbReference type="InterPro" id="IPR008030">
    <property type="entry name" value="NmrA-like"/>
</dbReference>
<dbReference type="Gene3D" id="3.90.25.10">
    <property type="entry name" value="UDP-galactose 4-epimerase, domain 1"/>
    <property type="match status" value="1"/>
</dbReference>
<gene>
    <name evidence="2" type="ORF">GNLVRS02_ARAD1A16214g</name>
</gene>
<dbReference type="EMBL" id="HG937691">
    <property type="protein sequence ID" value="CDP33730.1"/>
    <property type="molecule type" value="Genomic_DNA"/>
</dbReference>
<dbReference type="Pfam" id="PF05368">
    <property type="entry name" value="NmrA"/>
    <property type="match status" value="1"/>
</dbReference>
<dbReference type="PANTHER" id="PTHR43162:SF1">
    <property type="entry name" value="PRESTALK A DIFFERENTIATION PROTEIN A"/>
    <property type="match status" value="1"/>
</dbReference>
<feature type="domain" description="NmrA-like" evidence="1">
    <location>
        <begin position="10"/>
        <end position="267"/>
    </location>
</feature>
<dbReference type="SUPFAM" id="SSF51735">
    <property type="entry name" value="NAD(P)-binding Rossmann-fold domains"/>
    <property type="match status" value="1"/>
</dbReference>
<dbReference type="InterPro" id="IPR051604">
    <property type="entry name" value="Ergot_Alk_Oxidoreductase"/>
</dbReference>
<accession>A0A060SXY6</accession>
<sequence>MEQSKMVPPTILLVGATGNTGRSVVETLPKLISNTPLSGHRILALSRSASKAAELEKIPGVESEVINWIDISKQWLRDRNVVRAFVATHNEPGQFIYESSLLVAALKAGVEYVVRISTTAAAITADSENFYPRGHWALEAMLSSPEFERLHWTSLQPNIFTNFHYLTPAADLIKEFRKTGKQTKLRLMASEDAPVGAIDPWDVGVFAAHLLAEPDTSVHNKAKYVLNGPEDITGRDIVNMVEKEIGEKVQDVSFKDMTYVDEIADSYPGTKSIILSMKHAQEPAWEGKASVSTTSKEFLQIAPPKGRAEDMLQKLLQ</sequence>
<dbReference type="InterPro" id="IPR036291">
    <property type="entry name" value="NAD(P)-bd_dom_sf"/>
</dbReference>
<protein>
    <submittedName>
        <fullName evidence="2">ARAD1A16214p</fullName>
    </submittedName>
</protein>
<evidence type="ECO:0000259" key="1">
    <source>
        <dbReference type="Pfam" id="PF05368"/>
    </source>
</evidence>
<dbReference type="PANTHER" id="PTHR43162">
    <property type="match status" value="1"/>
</dbReference>
<organism evidence="2">
    <name type="scientific">Blastobotrys adeninivorans</name>
    <name type="common">Yeast</name>
    <name type="synonym">Arxula adeninivorans</name>
    <dbReference type="NCBI Taxonomy" id="409370"/>
    <lineage>
        <taxon>Eukaryota</taxon>
        <taxon>Fungi</taxon>
        <taxon>Dikarya</taxon>
        <taxon>Ascomycota</taxon>
        <taxon>Saccharomycotina</taxon>
        <taxon>Dipodascomycetes</taxon>
        <taxon>Dipodascales</taxon>
        <taxon>Trichomonascaceae</taxon>
        <taxon>Blastobotrys</taxon>
    </lineage>
</organism>
<reference evidence="2" key="1">
    <citation type="submission" date="2014-02" db="EMBL/GenBank/DDBJ databases">
        <authorList>
            <person name="Genoscope - CEA"/>
        </authorList>
    </citation>
    <scope>NUCLEOTIDE SEQUENCE</scope>
    <source>
        <strain evidence="2">LS3</strain>
    </source>
</reference>
<proteinExistence type="predicted"/>